<dbReference type="EMBL" id="AP027452">
    <property type="protein sequence ID" value="BDY28942.1"/>
    <property type="molecule type" value="Genomic_DNA"/>
</dbReference>
<dbReference type="EC" id="1.1.1.244" evidence="6"/>
<evidence type="ECO:0000313" key="6">
    <source>
        <dbReference type="EMBL" id="BDY28942.1"/>
    </source>
</evidence>
<evidence type="ECO:0000256" key="1">
    <source>
        <dbReference type="ARBA" id="ARBA00007358"/>
    </source>
</evidence>
<dbReference type="Gene3D" id="3.40.50.1970">
    <property type="match status" value="1"/>
</dbReference>
<evidence type="ECO:0000313" key="7">
    <source>
        <dbReference type="Proteomes" id="UP001241092"/>
    </source>
</evidence>
<evidence type="ECO:0000259" key="4">
    <source>
        <dbReference type="Pfam" id="PF00465"/>
    </source>
</evidence>
<dbReference type="PROSITE" id="PS00913">
    <property type="entry name" value="ADH_IRON_1"/>
    <property type="match status" value="1"/>
</dbReference>
<dbReference type="CDD" id="cd08194">
    <property type="entry name" value="Fe-ADH-like"/>
    <property type="match status" value="1"/>
</dbReference>
<keyword evidence="3" id="KW-0520">NAD</keyword>
<dbReference type="InterPro" id="IPR056798">
    <property type="entry name" value="ADH_Fe_C"/>
</dbReference>
<dbReference type="Pfam" id="PF00465">
    <property type="entry name" value="Fe-ADH"/>
    <property type="match status" value="1"/>
</dbReference>
<gene>
    <name evidence="6" type="primary">mdh</name>
    <name evidence="6" type="ORF">hbim_02878</name>
</gene>
<dbReference type="PANTHER" id="PTHR11496">
    <property type="entry name" value="ALCOHOL DEHYDROGENASE"/>
    <property type="match status" value="1"/>
</dbReference>
<dbReference type="AlphaFoldDB" id="A0AAI8TUT2"/>
<dbReference type="InterPro" id="IPR001670">
    <property type="entry name" value="ADH_Fe/GldA"/>
</dbReference>
<dbReference type="FunFam" id="1.20.1090.10:FF:000001">
    <property type="entry name" value="Aldehyde-alcohol dehydrogenase"/>
    <property type="match status" value="1"/>
</dbReference>
<accession>A0AAI8TUT2</accession>
<feature type="domain" description="Fe-containing alcohol dehydrogenase-like C-terminal" evidence="5">
    <location>
        <begin position="187"/>
        <end position="385"/>
    </location>
</feature>
<dbReference type="GO" id="GO:0050093">
    <property type="term" value="F:methanol dehydrogenase (NAD+) activity"/>
    <property type="evidence" value="ECO:0007669"/>
    <property type="project" value="UniProtKB-EC"/>
</dbReference>
<protein>
    <submittedName>
        <fullName evidence="6">NAD-dependent methanol dehydrogenase</fullName>
        <ecNumber evidence="6">1.1.1.244</ecNumber>
    </submittedName>
</protein>
<dbReference type="FunFam" id="3.40.50.1970:FF:000003">
    <property type="entry name" value="Alcohol dehydrogenase, iron-containing"/>
    <property type="match status" value="1"/>
</dbReference>
<dbReference type="Pfam" id="PF25137">
    <property type="entry name" value="ADH_Fe_C"/>
    <property type="match status" value="1"/>
</dbReference>
<sequence length="385" mass="40161">MVTNIALPRFAKIGAGAVDDLGTVVAQLGIRRPVLVTDRYLTDTGQVERLVKTLHAAGSEAAVFSETVPDPTITSLSGGLDLVKAHRADGIIGFGGGSPMDTAKALAVLSANGGSIASYKAPNTYTGPALPVVAVPTTAGSGSEATQFTVITDDDSDEKMLCPGLSFLPIAIVVDFELTVSMPARLTADTGVDALTHAIEAYVSRRASPFSDALALAAMRSISQHLRRAYADGADQRAREAMMLASTQAGMAFSNSSVALVHGMSRPIGGHFHVAHGLSNAMLLPAVTKFSIESAVDRYADCAKAMGVVGESVASGQAATALVAELQQLCEDVEVPTPQSYGIDKGDWESRLEIMAEQALASGSPGNNPRVPSKDEIIELYREIY</sequence>
<feature type="domain" description="Alcohol dehydrogenase iron-type/glycerol dehydrogenase GldA" evidence="4">
    <location>
        <begin position="11"/>
        <end position="175"/>
    </location>
</feature>
<dbReference type="InterPro" id="IPR039697">
    <property type="entry name" value="Alcohol_dehydrogenase_Fe"/>
</dbReference>
<dbReference type="Proteomes" id="UP001241092">
    <property type="component" value="Chromosome"/>
</dbReference>
<name>A0AAI8TUT2_MYCME</name>
<dbReference type="Gene3D" id="1.20.1090.10">
    <property type="entry name" value="Dehydroquinate synthase-like - alpha domain"/>
    <property type="match status" value="1"/>
</dbReference>
<evidence type="ECO:0000256" key="3">
    <source>
        <dbReference type="ARBA" id="ARBA00023027"/>
    </source>
</evidence>
<organism evidence="6 7">
    <name type="scientific">Mycolicibacterium mageritense</name>
    <name type="common">Mycobacterium mageritense</name>
    <dbReference type="NCBI Taxonomy" id="53462"/>
    <lineage>
        <taxon>Bacteria</taxon>
        <taxon>Bacillati</taxon>
        <taxon>Actinomycetota</taxon>
        <taxon>Actinomycetes</taxon>
        <taxon>Mycobacteriales</taxon>
        <taxon>Mycobacteriaceae</taxon>
        <taxon>Mycolicibacterium</taxon>
    </lineage>
</organism>
<dbReference type="GO" id="GO:0046872">
    <property type="term" value="F:metal ion binding"/>
    <property type="evidence" value="ECO:0007669"/>
    <property type="project" value="InterPro"/>
</dbReference>
<evidence type="ECO:0000259" key="5">
    <source>
        <dbReference type="Pfam" id="PF25137"/>
    </source>
</evidence>
<proteinExistence type="inferred from homology"/>
<reference evidence="6" key="1">
    <citation type="submission" date="2023-03" db="EMBL/GenBank/DDBJ databases">
        <title>Draft genome sequence of a Mycolicibacterium mageritense strain H4_3_1 isolated from a hybrid biological-inorganic system reactor.</title>
        <authorList>
            <person name="Feng X."/>
            <person name="Kazama D."/>
            <person name="Sato K."/>
            <person name="Kobayashi H."/>
        </authorList>
    </citation>
    <scope>NUCLEOTIDE SEQUENCE</scope>
    <source>
        <strain evidence="6">H4_3_1</strain>
    </source>
</reference>
<dbReference type="PANTHER" id="PTHR11496:SF102">
    <property type="entry name" value="ALCOHOL DEHYDROGENASE 4"/>
    <property type="match status" value="1"/>
</dbReference>
<dbReference type="InterPro" id="IPR018211">
    <property type="entry name" value="ADH_Fe_CS"/>
</dbReference>
<evidence type="ECO:0000256" key="2">
    <source>
        <dbReference type="ARBA" id="ARBA00023002"/>
    </source>
</evidence>
<keyword evidence="2 6" id="KW-0560">Oxidoreductase</keyword>
<dbReference type="RefSeq" id="WP_229479799.1">
    <property type="nucleotide sequence ID" value="NZ_AP027452.1"/>
</dbReference>
<dbReference type="SUPFAM" id="SSF56796">
    <property type="entry name" value="Dehydroquinate synthase-like"/>
    <property type="match status" value="1"/>
</dbReference>
<comment type="similarity">
    <text evidence="1">Belongs to the iron-containing alcohol dehydrogenase family.</text>
</comment>